<keyword evidence="9" id="KW-1185">Reference proteome</keyword>
<organism evidence="8 9">
    <name type="scientific">Xylophilus rhododendri</name>
    <dbReference type="NCBI Taxonomy" id="2697032"/>
    <lineage>
        <taxon>Bacteria</taxon>
        <taxon>Pseudomonadati</taxon>
        <taxon>Pseudomonadota</taxon>
        <taxon>Betaproteobacteria</taxon>
        <taxon>Burkholderiales</taxon>
        <taxon>Xylophilus</taxon>
    </lineage>
</organism>
<evidence type="ECO:0000256" key="3">
    <source>
        <dbReference type="ARBA" id="ARBA00022989"/>
    </source>
</evidence>
<dbReference type="InterPro" id="IPR000160">
    <property type="entry name" value="GGDEF_dom"/>
</dbReference>
<dbReference type="PANTHER" id="PTHR46663">
    <property type="entry name" value="DIGUANYLATE CYCLASE DGCT-RELATED"/>
    <property type="match status" value="1"/>
</dbReference>
<dbReference type="InterPro" id="IPR043128">
    <property type="entry name" value="Rev_trsase/Diguanyl_cyclase"/>
</dbReference>
<name>A0A857J4P8_9BURK</name>
<reference evidence="8 9" key="1">
    <citation type="submission" date="2020-01" db="EMBL/GenBank/DDBJ databases">
        <title>Genome sequencing of strain KACC 21265.</title>
        <authorList>
            <person name="Heo J."/>
            <person name="Kim S.-J."/>
            <person name="Kim J.-S."/>
            <person name="Hong S.-B."/>
            <person name="Kwon S.-W."/>
        </authorList>
    </citation>
    <scope>NUCLEOTIDE SEQUENCE [LARGE SCALE GENOMIC DNA]</scope>
    <source>
        <strain evidence="8 9">KACC 21265</strain>
    </source>
</reference>
<dbReference type="RefSeq" id="WP_160552174.1">
    <property type="nucleotide sequence ID" value="NZ_CP047650.1"/>
</dbReference>
<dbReference type="PROSITE" id="PS50887">
    <property type="entry name" value="GGDEF"/>
    <property type="match status" value="1"/>
</dbReference>
<evidence type="ECO:0000259" key="6">
    <source>
        <dbReference type="PROSITE" id="PS50839"/>
    </source>
</evidence>
<keyword evidence="2 5" id="KW-0812">Transmembrane</keyword>
<dbReference type="Proteomes" id="UP000464787">
    <property type="component" value="Chromosome"/>
</dbReference>
<dbReference type="NCBIfam" id="TIGR00254">
    <property type="entry name" value="GGDEF"/>
    <property type="match status" value="1"/>
</dbReference>
<dbReference type="SMART" id="SM00267">
    <property type="entry name" value="GGDEF"/>
    <property type="match status" value="1"/>
</dbReference>
<dbReference type="InterPro" id="IPR006189">
    <property type="entry name" value="CHASE_dom"/>
</dbReference>
<feature type="transmembrane region" description="Helical" evidence="5">
    <location>
        <begin position="319"/>
        <end position="341"/>
    </location>
</feature>
<dbReference type="CDD" id="cd01949">
    <property type="entry name" value="GGDEF"/>
    <property type="match status" value="1"/>
</dbReference>
<dbReference type="InterPro" id="IPR042240">
    <property type="entry name" value="CHASE_sf"/>
</dbReference>
<dbReference type="FunFam" id="3.30.70.270:FF:000001">
    <property type="entry name" value="Diguanylate cyclase domain protein"/>
    <property type="match status" value="1"/>
</dbReference>
<dbReference type="SMART" id="SM01079">
    <property type="entry name" value="CHASE"/>
    <property type="match status" value="1"/>
</dbReference>
<keyword evidence="3 5" id="KW-1133">Transmembrane helix</keyword>
<evidence type="ECO:0000313" key="8">
    <source>
        <dbReference type="EMBL" id="QHI98657.1"/>
    </source>
</evidence>
<dbReference type="InterPro" id="IPR052163">
    <property type="entry name" value="DGC-Regulatory_Protein"/>
</dbReference>
<evidence type="ECO:0000313" key="9">
    <source>
        <dbReference type="Proteomes" id="UP000464787"/>
    </source>
</evidence>
<comment type="subcellular location">
    <subcellularLocation>
        <location evidence="1">Membrane</location>
    </subcellularLocation>
</comment>
<dbReference type="Pfam" id="PF03924">
    <property type="entry name" value="CHASE"/>
    <property type="match status" value="1"/>
</dbReference>
<evidence type="ECO:0000256" key="4">
    <source>
        <dbReference type="ARBA" id="ARBA00023136"/>
    </source>
</evidence>
<accession>A0A857J4P8</accession>
<keyword evidence="4 5" id="KW-0472">Membrane</keyword>
<dbReference type="GO" id="GO:0003824">
    <property type="term" value="F:catalytic activity"/>
    <property type="evidence" value="ECO:0007669"/>
    <property type="project" value="UniProtKB-ARBA"/>
</dbReference>
<evidence type="ECO:0000259" key="7">
    <source>
        <dbReference type="PROSITE" id="PS50887"/>
    </source>
</evidence>
<dbReference type="Gene3D" id="3.30.70.270">
    <property type="match status" value="1"/>
</dbReference>
<feature type="domain" description="CHASE" evidence="6">
    <location>
        <begin position="87"/>
        <end position="310"/>
    </location>
</feature>
<dbReference type="EMBL" id="CP047650">
    <property type="protein sequence ID" value="QHI98657.1"/>
    <property type="molecule type" value="Genomic_DNA"/>
</dbReference>
<dbReference type="KEGG" id="xyk:GT347_12025"/>
<sequence length="518" mass="57487">MPRRLRSPASDAAAAPPPRVRVLRLADVLPIVMLGLTLAAWVAAGWREQSVAAQAAQQTVARTVDLANQRIQRHFDLAMGFGGMLRVGDGLSRSEFHDQYQTQQIAERFPAVVALQYAPLVPAAERERFEAAARADRSMAARGYPDFAIHPAGERPAYMPILYSEPVPTNPRIFGFDASWAPPLREVQERARDSGRPELSGLTALVQGGRAVLLRYAVYQRGSRVTTLEQRRGTYRGQLGMVLDLPLMMAGLLDAGEHRWRVRIEDIGLADHSSDAALLYDSAPQAGPLARPASPIERELTVGGRRWRLSFERDAGLPWLRPLPLAVATGGMALSLLLVLLARGFRRNYETVAQRERRSRHDALHDFLTGLPNRSFFEQTLARAIERAGDRQERLALLFIDLDHFKRVNDAHGHEVGDAVLRAVAERLQNTLRGGDTVARLGGDEFVVLLPQVRDGAWQLTAQRVRQAMAHPVSHGELQLWVTLSIGVAVFPEEGRDADTLLRRADTAMYRAKRGQPD</sequence>
<dbReference type="PANTHER" id="PTHR46663:SF2">
    <property type="entry name" value="GGDEF DOMAIN-CONTAINING PROTEIN"/>
    <property type="match status" value="1"/>
</dbReference>
<dbReference type="GO" id="GO:0016020">
    <property type="term" value="C:membrane"/>
    <property type="evidence" value="ECO:0007669"/>
    <property type="project" value="UniProtKB-SubCell"/>
</dbReference>
<evidence type="ECO:0000256" key="5">
    <source>
        <dbReference type="SAM" id="Phobius"/>
    </source>
</evidence>
<dbReference type="SUPFAM" id="SSF55073">
    <property type="entry name" value="Nucleotide cyclase"/>
    <property type="match status" value="1"/>
</dbReference>
<evidence type="ECO:0000256" key="2">
    <source>
        <dbReference type="ARBA" id="ARBA00022692"/>
    </source>
</evidence>
<protein>
    <submittedName>
        <fullName evidence="8">Diguanylate cyclase</fullName>
    </submittedName>
</protein>
<dbReference type="PROSITE" id="PS50839">
    <property type="entry name" value="CHASE"/>
    <property type="match status" value="1"/>
</dbReference>
<feature type="domain" description="GGDEF" evidence="7">
    <location>
        <begin position="393"/>
        <end position="518"/>
    </location>
</feature>
<proteinExistence type="predicted"/>
<dbReference type="Pfam" id="PF00990">
    <property type="entry name" value="GGDEF"/>
    <property type="match status" value="1"/>
</dbReference>
<dbReference type="AlphaFoldDB" id="A0A857J4P8"/>
<dbReference type="InterPro" id="IPR029787">
    <property type="entry name" value="Nucleotide_cyclase"/>
</dbReference>
<evidence type="ECO:0000256" key="1">
    <source>
        <dbReference type="ARBA" id="ARBA00004370"/>
    </source>
</evidence>
<dbReference type="GO" id="GO:0007165">
    <property type="term" value="P:signal transduction"/>
    <property type="evidence" value="ECO:0007669"/>
    <property type="project" value="UniProtKB-ARBA"/>
</dbReference>
<gene>
    <name evidence="8" type="ORF">GT347_12025</name>
</gene>
<dbReference type="Gene3D" id="3.30.450.350">
    <property type="entry name" value="CHASE domain"/>
    <property type="match status" value="1"/>
</dbReference>